<dbReference type="HAMAP" id="MF_00039">
    <property type="entry name" value="Adenylate_kinase_AK6"/>
    <property type="match status" value="1"/>
</dbReference>
<feature type="binding site" evidence="10">
    <location>
        <position position="123"/>
    </location>
    <ligand>
        <name>ATP</name>
        <dbReference type="ChEBI" id="CHEBI:30616"/>
    </ligand>
</feature>
<keyword evidence="7 10" id="KW-0418">Kinase</keyword>
<feature type="binding site" evidence="10">
    <location>
        <position position="22"/>
    </location>
    <ligand>
        <name>ATP</name>
        <dbReference type="ChEBI" id="CHEBI:30616"/>
    </ligand>
</feature>
<comment type="caution">
    <text evidence="10">Lacks conserved residue(s) required for the propagation of feature annotation.</text>
</comment>
<dbReference type="SUPFAM" id="SSF52540">
    <property type="entry name" value="P-loop containing nucleoside triphosphate hydrolases"/>
    <property type="match status" value="1"/>
</dbReference>
<keyword evidence="8 10" id="KW-0067">ATP-binding</keyword>
<evidence type="ECO:0000313" key="12">
    <source>
        <dbReference type="Proteomes" id="UP001530400"/>
    </source>
</evidence>
<feature type="binding site" evidence="10">
    <location>
        <position position="25"/>
    </location>
    <ligand>
        <name>ATP</name>
        <dbReference type="ChEBI" id="CHEBI:30616"/>
    </ligand>
</feature>
<keyword evidence="2 10" id="KW-0963">Cytoplasm</keyword>
<evidence type="ECO:0000256" key="5">
    <source>
        <dbReference type="ARBA" id="ARBA00022679"/>
    </source>
</evidence>
<gene>
    <name evidence="11" type="ORF">ACHAWO_010366</name>
</gene>
<comment type="similarity">
    <text evidence="10">Belongs to the adenylate kinase family. AK6 subfamily.</text>
</comment>
<dbReference type="GO" id="GO:0016887">
    <property type="term" value="F:ATP hydrolysis activity"/>
    <property type="evidence" value="ECO:0007669"/>
    <property type="project" value="UniProtKB-UniRule"/>
</dbReference>
<keyword evidence="4 10" id="KW-0698">rRNA processing</keyword>
<dbReference type="GO" id="GO:0005634">
    <property type="term" value="C:nucleus"/>
    <property type="evidence" value="ECO:0007669"/>
    <property type="project" value="UniProtKB-SubCell"/>
</dbReference>
<keyword evidence="9 10" id="KW-0539">Nucleus</keyword>
<dbReference type="AlphaFoldDB" id="A0ABD3N3Q1"/>
<feature type="binding site" evidence="10">
    <location>
        <position position="27"/>
    </location>
    <ligand>
        <name>ATP</name>
        <dbReference type="ChEBI" id="CHEBI:30616"/>
    </ligand>
</feature>
<organism evidence="11 12">
    <name type="scientific">Cyclotella atomus</name>
    <dbReference type="NCBI Taxonomy" id="382360"/>
    <lineage>
        <taxon>Eukaryota</taxon>
        <taxon>Sar</taxon>
        <taxon>Stramenopiles</taxon>
        <taxon>Ochrophyta</taxon>
        <taxon>Bacillariophyta</taxon>
        <taxon>Coscinodiscophyceae</taxon>
        <taxon>Thalassiosirophycidae</taxon>
        <taxon>Stephanodiscales</taxon>
        <taxon>Stephanodiscaceae</taxon>
        <taxon>Cyclotella</taxon>
    </lineage>
</organism>
<evidence type="ECO:0000256" key="3">
    <source>
        <dbReference type="ARBA" id="ARBA00022517"/>
    </source>
</evidence>
<dbReference type="EMBL" id="JALLPJ020001303">
    <property type="protein sequence ID" value="KAL3770701.1"/>
    <property type="molecule type" value="Genomic_DNA"/>
</dbReference>
<keyword evidence="5 10" id="KW-0808">Transferase</keyword>
<dbReference type="PANTHER" id="PTHR12595">
    <property type="entry name" value="POS9-ACTIVATING FACTOR FAP7-RELATED"/>
    <property type="match status" value="1"/>
</dbReference>
<comment type="caution">
    <text evidence="11">The sequence shown here is derived from an EMBL/GenBank/DDBJ whole genome shotgun (WGS) entry which is preliminary data.</text>
</comment>
<sequence length="185" mass="21336">MSEDDHHTDRKRPNILVTGTPGVGKTVTASLIAEKTGLKHINVGELIAKHKCYDGHDAELDTHILDEDKLLDLMETMFQECADEGVGIVADYHSCELFPERWFDLILVLRTKTEELFDRLTERGYNEKKRSENVEAEIMQVVLEEARESYDLEIVQEVQSNTVEDMESNVERCKVWMEHWIANNS</sequence>
<evidence type="ECO:0000256" key="2">
    <source>
        <dbReference type="ARBA" id="ARBA00022490"/>
    </source>
</evidence>
<evidence type="ECO:0000256" key="9">
    <source>
        <dbReference type="ARBA" id="ARBA00023242"/>
    </source>
</evidence>
<comment type="subcellular location">
    <subcellularLocation>
        <location evidence="10">Cytoplasm</location>
    </subcellularLocation>
    <subcellularLocation>
        <location evidence="10">Nucleus</location>
    </subcellularLocation>
</comment>
<evidence type="ECO:0000256" key="10">
    <source>
        <dbReference type="HAMAP-Rule" id="MF_03173"/>
    </source>
</evidence>
<dbReference type="GO" id="GO:0004017">
    <property type="term" value="F:AMP kinase activity"/>
    <property type="evidence" value="ECO:0007669"/>
    <property type="project" value="UniProtKB-UniRule"/>
</dbReference>
<evidence type="ECO:0000256" key="7">
    <source>
        <dbReference type="ARBA" id="ARBA00022777"/>
    </source>
</evidence>
<proteinExistence type="inferred from homology"/>
<dbReference type="InterPro" id="IPR020618">
    <property type="entry name" value="Adenyl_kinase_AK6"/>
</dbReference>
<feature type="binding site" evidence="10">
    <location>
        <position position="24"/>
    </location>
    <ligand>
        <name>ATP</name>
        <dbReference type="ChEBI" id="CHEBI:30616"/>
    </ligand>
</feature>
<dbReference type="EC" id="2.7.4.3" evidence="10"/>
<reference evidence="11 12" key="1">
    <citation type="submission" date="2024-10" db="EMBL/GenBank/DDBJ databases">
        <title>Updated reference genomes for cyclostephanoid diatoms.</title>
        <authorList>
            <person name="Roberts W.R."/>
            <person name="Alverson A.J."/>
        </authorList>
    </citation>
    <scope>NUCLEOTIDE SEQUENCE [LARGE SCALE GENOMIC DNA]</scope>
    <source>
        <strain evidence="11 12">AJA010-31</strain>
    </source>
</reference>
<dbReference type="GO" id="GO:0005524">
    <property type="term" value="F:ATP binding"/>
    <property type="evidence" value="ECO:0007669"/>
    <property type="project" value="UniProtKB-KW"/>
</dbReference>
<keyword evidence="6 10" id="KW-0547">Nucleotide-binding</keyword>
<comment type="function">
    <text evidence="10">Broad-specificity nucleoside monophosphate (NMP) kinase that catalyzes the reversible transfer of the terminal phosphate group between nucleoside triphosphates and monophosphates. Has also ATPase activity. Involved in the late cytoplasmic maturation steps of the 40S ribosomal particles, specifically 18S rRNA maturation. While NMP activity is not required for ribosome maturation, ATPase activity is. Associates transiently with small ribosomal subunit protein uS11. ATP hydrolysis breaks the interaction with uS11. May temporarily remove uS11 from the ribosome to enable a conformational change of the ribosomal RNA that is needed for the final maturation step of the small ribosomal subunit. Its NMP activity may have a role in nuclear energy homeostasis.</text>
</comment>
<keyword evidence="3 10" id="KW-0690">Ribosome biogenesis</keyword>
<dbReference type="Gene3D" id="3.40.50.300">
    <property type="entry name" value="P-loop containing nucleotide triphosphate hydrolases"/>
    <property type="match status" value="1"/>
</dbReference>
<evidence type="ECO:0000313" key="11">
    <source>
        <dbReference type="EMBL" id="KAL3770701.1"/>
    </source>
</evidence>
<dbReference type="GO" id="GO:0006364">
    <property type="term" value="P:rRNA processing"/>
    <property type="evidence" value="ECO:0007669"/>
    <property type="project" value="UniProtKB-KW"/>
</dbReference>
<feature type="region of interest" description="NMPbind" evidence="10">
    <location>
        <begin position="42"/>
        <end position="65"/>
    </location>
</feature>
<name>A0ABD3N3Q1_9STRA</name>
<feature type="binding site" evidence="10">
    <location>
        <position position="26"/>
    </location>
    <ligand>
        <name>ATP</name>
        <dbReference type="ChEBI" id="CHEBI:30616"/>
    </ligand>
</feature>
<dbReference type="Pfam" id="PF13238">
    <property type="entry name" value="AAA_18"/>
    <property type="match status" value="1"/>
</dbReference>
<dbReference type="FunFam" id="3.40.50.300:FF:000372">
    <property type="entry name" value="Adenylate kinase isoenzyme 6 homolog"/>
    <property type="match status" value="1"/>
</dbReference>
<evidence type="ECO:0000256" key="8">
    <source>
        <dbReference type="ARBA" id="ARBA00022840"/>
    </source>
</evidence>
<comment type="catalytic activity">
    <reaction evidence="10">
        <text>ATP + H2O = ADP + phosphate + H(+)</text>
        <dbReference type="Rhea" id="RHEA:13065"/>
        <dbReference type="ChEBI" id="CHEBI:15377"/>
        <dbReference type="ChEBI" id="CHEBI:15378"/>
        <dbReference type="ChEBI" id="CHEBI:30616"/>
        <dbReference type="ChEBI" id="CHEBI:43474"/>
        <dbReference type="ChEBI" id="CHEBI:456216"/>
    </reaction>
</comment>
<dbReference type="Proteomes" id="UP001530400">
    <property type="component" value="Unassembled WGS sequence"/>
</dbReference>
<dbReference type="PANTHER" id="PTHR12595:SF0">
    <property type="entry name" value="ADENYLATE KINASE ISOENZYME 6"/>
    <property type="match status" value="1"/>
</dbReference>
<feature type="region of interest" description="LID" evidence="10">
    <location>
        <begin position="122"/>
        <end position="132"/>
    </location>
</feature>
<dbReference type="GO" id="GO:0042274">
    <property type="term" value="P:ribosomal small subunit biogenesis"/>
    <property type="evidence" value="ECO:0007669"/>
    <property type="project" value="UniProtKB-UniRule"/>
</dbReference>
<keyword evidence="12" id="KW-1185">Reference proteome</keyword>
<evidence type="ECO:0000256" key="6">
    <source>
        <dbReference type="ARBA" id="ARBA00022741"/>
    </source>
</evidence>
<accession>A0ABD3N3Q1</accession>
<evidence type="ECO:0000256" key="1">
    <source>
        <dbReference type="ARBA" id="ARBA00000582"/>
    </source>
</evidence>
<evidence type="ECO:0000256" key="4">
    <source>
        <dbReference type="ARBA" id="ARBA00022552"/>
    </source>
</evidence>
<dbReference type="GO" id="GO:0005737">
    <property type="term" value="C:cytoplasm"/>
    <property type="evidence" value="ECO:0007669"/>
    <property type="project" value="UniProtKB-SubCell"/>
</dbReference>
<comment type="subunit">
    <text evidence="10">Interacts with small ribosomal subunit protein uS11. Not a structural component of 43S pre-ribosomes, but transiently interacts with them by binding to uS11.</text>
</comment>
<protein>
    <recommendedName>
        <fullName evidence="10">Adenylate kinase isoenzyme 6 homolog</fullName>
        <shortName evidence="10">AK6</shortName>
        <ecNumber evidence="10">2.7.4.3</ecNumber>
    </recommendedName>
    <alternativeName>
        <fullName evidence="10">Dual activity adenylate kinase/ATPase</fullName>
        <shortName evidence="10">AK/ATPase</shortName>
    </alternativeName>
</protein>
<dbReference type="InterPro" id="IPR027417">
    <property type="entry name" value="P-loop_NTPase"/>
</dbReference>
<comment type="catalytic activity">
    <reaction evidence="1 10">
        <text>AMP + ATP = 2 ADP</text>
        <dbReference type="Rhea" id="RHEA:12973"/>
        <dbReference type="ChEBI" id="CHEBI:30616"/>
        <dbReference type="ChEBI" id="CHEBI:456215"/>
        <dbReference type="ChEBI" id="CHEBI:456216"/>
        <dbReference type="EC" id="2.7.4.3"/>
    </reaction>
</comment>